<comment type="caution">
    <text evidence="1">The sequence shown here is derived from an EMBL/GenBank/DDBJ whole genome shotgun (WGS) entry which is preliminary data.</text>
</comment>
<protein>
    <submittedName>
        <fullName evidence="1">Uncharacterized protein</fullName>
    </submittedName>
</protein>
<evidence type="ECO:0000313" key="2">
    <source>
        <dbReference type="Proteomes" id="UP000799755"/>
    </source>
</evidence>
<sequence length="122" mass="14469">MMHNLHCLNTIRQQFDPDYYEQHLQAAMKHAHRMKMRMHVDHCIDQLRQAILCHADLTPVTLRPVLLNDPSADLVGETERVHTCRNWKAIRKWITERGQKEGFLPPKHHSHSEPDDHRDSRV</sequence>
<dbReference type="Proteomes" id="UP000799755">
    <property type="component" value="Unassembled WGS sequence"/>
</dbReference>
<name>A0ACB6QBW4_9PLEO</name>
<proteinExistence type="predicted"/>
<feature type="non-terminal residue" evidence="1">
    <location>
        <position position="122"/>
    </location>
</feature>
<accession>A0ACB6QBW4</accession>
<evidence type="ECO:0000313" key="1">
    <source>
        <dbReference type="EMBL" id="KAF2464433.1"/>
    </source>
</evidence>
<reference evidence="1" key="1">
    <citation type="journal article" date="2020" name="Stud. Mycol.">
        <title>101 Dothideomycetes genomes: a test case for predicting lifestyles and emergence of pathogens.</title>
        <authorList>
            <person name="Haridas S."/>
            <person name="Albert R."/>
            <person name="Binder M."/>
            <person name="Bloem J."/>
            <person name="Labutti K."/>
            <person name="Salamov A."/>
            <person name="Andreopoulos B."/>
            <person name="Baker S."/>
            <person name="Barry K."/>
            <person name="Bills G."/>
            <person name="Bluhm B."/>
            <person name="Cannon C."/>
            <person name="Castanera R."/>
            <person name="Culley D."/>
            <person name="Daum C."/>
            <person name="Ezra D."/>
            <person name="Gonzalez J."/>
            <person name="Henrissat B."/>
            <person name="Kuo A."/>
            <person name="Liang C."/>
            <person name="Lipzen A."/>
            <person name="Lutzoni F."/>
            <person name="Magnuson J."/>
            <person name="Mondo S."/>
            <person name="Nolan M."/>
            <person name="Ohm R."/>
            <person name="Pangilinan J."/>
            <person name="Park H.-J."/>
            <person name="Ramirez L."/>
            <person name="Alfaro M."/>
            <person name="Sun H."/>
            <person name="Tritt A."/>
            <person name="Yoshinaga Y."/>
            <person name="Zwiers L.-H."/>
            <person name="Turgeon B."/>
            <person name="Goodwin S."/>
            <person name="Spatafora J."/>
            <person name="Crous P."/>
            <person name="Grigoriev I."/>
        </authorList>
    </citation>
    <scope>NUCLEOTIDE SEQUENCE</scope>
    <source>
        <strain evidence="1">ATCC 200398</strain>
    </source>
</reference>
<organism evidence="1 2">
    <name type="scientific">Lindgomyces ingoldianus</name>
    <dbReference type="NCBI Taxonomy" id="673940"/>
    <lineage>
        <taxon>Eukaryota</taxon>
        <taxon>Fungi</taxon>
        <taxon>Dikarya</taxon>
        <taxon>Ascomycota</taxon>
        <taxon>Pezizomycotina</taxon>
        <taxon>Dothideomycetes</taxon>
        <taxon>Pleosporomycetidae</taxon>
        <taxon>Pleosporales</taxon>
        <taxon>Lindgomycetaceae</taxon>
        <taxon>Lindgomyces</taxon>
    </lineage>
</organism>
<keyword evidence="2" id="KW-1185">Reference proteome</keyword>
<gene>
    <name evidence="1" type="ORF">BDR25DRAFT_307170</name>
</gene>
<dbReference type="EMBL" id="MU003536">
    <property type="protein sequence ID" value="KAF2464433.1"/>
    <property type="molecule type" value="Genomic_DNA"/>
</dbReference>